<feature type="region of interest" description="Disordered" evidence="1">
    <location>
        <begin position="135"/>
        <end position="180"/>
    </location>
</feature>
<evidence type="ECO:0000256" key="1">
    <source>
        <dbReference type="SAM" id="MobiDB-lite"/>
    </source>
</evidence>
<sequence length="180" mass="20366">MAVSVDPSKMFNSDIEILSTKNEWEVATALLDTQCWVGDWVSLRLVERLGMLSSISTKFVPPGVVDANGRSVTPCGVVDLKWKWHPQGTRVHVRQFYVLPSSDHLDVVFGAEYIESEGLLRLNEQAFLMLVQHKKSKKGDEVNAERAKKRQQEEKAALEQRRKQQKAGSEQGGSQQWESK</sequence>
<comment type="caution">
    <text evidence="2">The sequence shown here is derived from an EMBL/GenBank/DDBJ whole genome shotgun (WGS) entry which is preliminary data.</text>
</comment>
<evidence type="ECO:0000313" key="2">
    <source>
        <dbReference type="EMBL" id="RWA04856.1"/>
    </source>
</evidence>
<dbReference type="Proteomes" id="UP000286045">
    <property type="component" value="Unassembled WGS sequence"/>
</dbReference>
<gene>
    <name evidence="2" type="ORF">EKO27_g10244</name>
</gene>
<name>A0A439CRR4_9PEZI</name>
<keyword evidence="3" id="KW-1185">Reference proteome</keyword>
<organism evidence="2 3">
    <name type="scientific">Xylaria grammica</name>
    <dbReference type="NCBI Taxonomy" id="363999"/>
    <lineage>
        <taxon>Eukaryota</taxon>
        <taxon>Fungi</taxon>
        <taxon>Dikarya</taxon>
        <taxon>Ascomycota</taxon>
        <taxon>Pezizomycotina</taxon>
        <taxon>Sordariomycetes</taxon>
        <taxon>Xylariomycetidae</taxon>
        <taxon>Xylariales</taxon>
        <taxon>Xylariaceae</taxon>
        <taxon>Xylaria</taxon>
    </lineage>
</organism>
<accession>A0A439CRR4</accession>
<dbReference type="AlphaFoldDB" id="A0A439CRR4"/>
<feature type="compositionally biased region" description="Polar residues" evidence="1">
    <location>
        <begin position="166"/>
        <end position="180"/>
    </location>
</feature>
<dbReference type="EMBL" id="RYZI01000508">
    <property type="protein sequence ID" value="RWA04856.1"/>
    <property type="molecule type" value="Genomic_DNA"/>
</dbReference>
<evidence type="ECO:0000313" key="3">
    <source>
        <dbReference type="Proteomes" id="UP000286045"/>
    </source>
</evidence>
<feature type="compositionally biased region" description="Basic and acidic residues" evidence="1">
    <location>
        <begin position="138"/>
        <end position="162"/>
    </location>
</feature>
<proteinExistence type="predicted"/>
<reference evidence="2 3" key="1">
    <citation type="submission" date="2018-12" db="EMBL/GenBank/DDBJ databases">
        <title>Draft genome sequence of Xylaria grammica IHI A82.</title>
        <authorList>
            <person name="Buettner E."/>
            <person name="Kellner H."/>
        </authorList>
    </citation>
    <scope>NUCLEOTIDE SEQUENCE [LARGE SCALE GENOMIC DNA]</scope>
    <source>
        <strain evidence="2 3">IHI A82</strain>
    </source>
</reference>
<protein>
    <submittedName>
        <fullName evidence="2">Uncharacterized protein</fullName>
    </submittedName>
</protein>